<feature type="compositionally biased region" description="Basic and acidic residues" evidence="1">
    <location>
        <begin position="146"/>
        <end position="164"/>
    </location>
</feature>
<organism evidence="2">
    <name type="scientific">uncultured Gemmatimonadaceae bacterium</name>
    <dbReference type="NCBI Taxonomy" id="246130"/>
    <lineage>
        <taxon>Bacteria</taxon>
        <taxon>Pseudomonadati</taxon>
        <taxon>Gemmatimonadota</taxon>
        <taxon>Gemmatimonadia</taxon>
        <taxon>Gemmatimonadales</taxon>
        <taxon>Gemmatimonadaceae</taxon>
        <taxon>environmental samples</taxon>
    </lineage>
</organism>
<feature type="non-terminal residue" evidence="2">
    <location>
        <position position="221"/>
    </location>
</feature>
<feature type="non-terminal residue" evidence="2">
    <location>
        <position position="1"/>
    </location>
</feature>
<feature type="region of interest" description="Disordered" evidence="1">
    <location>
        <begin position="58"/>
        <end position="221"/>
    </location>
</feature>
<dbReference type="EMBL" id="CADCTU010000730">
    <property type="protein sequence ID" value="CAA9348132.1"/>
    <property type="molecule type" value="Genomic_DNA"/>
</dbReference>
<feature type="compositionally biased region" description="Basic residues" evidence="1">
    <location>
        <begin position="123"/>
        <end position="145"/>
    </location>
</feature>
<name>A0A6J4M3T0_9BACT</name>
<reference evidence="2" key="1">
    <citation type="submission" date="2020-02" db="EMBL/GenBank/DDBJ databases">
        <authorList>
            <person name="Meier V. D."/>
        </authorList>
    </citation>
    <scope>NUCLEOTIDE SEQUENCE</scope>
    <source>
        <strain evidence="2">AVDCRST_MAG11</strain>
    </source>
</reference>
<accession>A0A6J4M3T0</accession>
<proteinExistence type="predicted"/>
<evidence type="ECO:0000256" key="1">
    <source>
        <dbReference type="SAM" id="MobiDB-lite"/>
    </source>
</evidence>
<gene>
    <name evidence="2" type="ORF">AVDCRST_MAG11-3352</name>
</gene>
<feature type="region of interest" description="Disordered" evidence="1">
    <location>
        <begin position="1"/>
        <end position="33"/>
    </location>
</feature>
<protein>
    <submittedName>
        <fullName evidence="2">TolB protein, periplasmic protein involved in the tonb-independent uptake of group A colicins</fullName>
    </submittedName>
</protein>
<sequence length="221" mass="24712">PVPRRHRRRRAGLRARRRGRGSSRDRGPGAVQARVARALRAGRAHRVLHGRAGRRAALEPLALAREPRRHGRQPGPRAGDRQHRLAGGGVPRRDAPRVRDEPARLPRGDAHPRPRDRGDRPARRSRAVPRVGPGRRRPRLLRVRRERGGERGGDGDASGRDGAARGRPGRRVRRGRRLVRRRAVVARAQPDGEPLRAAARPRRRGDPAPVHALSERRHAPV</sequence>
<feature type="compositionally biased region" description="Basic residues" evidence="1">
    <location>
        <begin position="1"/>
        <end position="21"/>
    </location>
</feature>
<feature type="compositionally biased region" description="Basic and acidic residues" evidence="1">
    <location>
        <begin position="91"/>
        <end position="122"/>
    </location>
</feature>
<evidence type="ECO:0000313" key="2">
    <source>
        <dbReference type="EMBL" id="CAA9348132.1"/>
    </source>
</evidence>
<feature type="compositionally biased region" description="Basic residues" evidence="1">
    <location>
        <begin position="167"/>
        <end position="184"/>
    </location>
</feature>
<dbReference type="AlphaFoldDB" id="A0A6J4M3T0"/>